<evidence type="ECO:0000313" key="5">
    <source>
        <dbReference type="Proteomes" id="UP000565441"/>
    </source>
</evidence>
<comment type="caution">
    <text evidence="4">The sequence shown here is derived from an EMBL/GenBank/DDBJ whole genome shotgun (WGS) entry which is preliminary data.</text>
</comment>
<evidence type="ECO:0000259" key="3">
    <source>
        <dbReference type="Pfam" id="PF23317"/>
    </source>
</evidence>
<dbReference type="InterPro" id="IPR052971">
    <property type="entry name" value="TRP_calcium_channel"/>
</dbReference>
<dbReference type="Proteomes" id="UP000565441">
    <property type="component" value="Unassembled WGS sequence"/>
</dbReference>
<accession>A0A8H5HR03</accession>
<protein>
    <recommendedName>
        <fullName evidence="3">Calcium channel YVC1-like C-terminal transmembrane domain-containing protein</fullName>
    </recommendedName>
</protein>
<organism evidence="4 5">
    <name type="scientific">Tricholomella constricta</name>
    <dbReference type="NCBI Taxonomy" id="117010"/>
    <lineage>
        <taxon>Eukaryota</taxon>
        <taxon>Fungi</taxon>
        <taxon>Dikarya</taxon>
        <taxon>Basidiomycota</taxon>
        <taxon>Agaricomycotina</taxon>
        <taxon>Agaricomycetes</taxon>
        <taxon>Agaricomycetidae</taxon>
        <taxon>Agaricales</taxon>
        <taxon>Tricholomatineae</taxon>
        <taxon>Lyophyllaceae</taxon>
        <taxon>Tricholomella</taxon>
    </lineage>
</organism>
<dbReference type="Pfam" id="PF23317">
    <property type="entry name" value="YVC1_C"/>
    <property type="match status" value="1"/>
</dbReference>
<dbReference type="OrthoDB" id="301415at2759"/>
<evidence type="ECO:0000256" key="2">
    <source>
        <dbReference type="SAM" id="SignalP"/>
    </source>
</evidence>
<feature type="transmembrane region" description="Helical" evidence="1">
    <location>
        <begin position="59"/>
        <end position="79"/>
    </location>
</feature>
<evidence type="ECO:0000256" key="1">
    <source>
        <dbReference type="SAM" id="Phobius"/>
    </source>
</evidence>
<dbReference type="PANTHER" id="PTHR35859">
    <property type="entry name" value="NONSELECTIVE CATION CHANNEL PROTEIN"/>
    <property type="match status" value="1"/>
</dbReference>
<gene>
    <name evidence="4" type="ORF">D9615_000600</name>
</gene>
<dbReference type="EMBL" id="JAACJP010000001">
    <property type="protein sequence ID" value="KAF5387842.1"/>
    <property type="molecule type" value="Genomic_DNA"/>
</dbReference>
<name>A0A8H5HR03_9AGAR</name>
<evidence type="ECO:0000313" key="4">
    <source>
        <dbReference type="EMBL" id="KAF5387842.1"/>
    </source>
</evidence>
<keyword evidence="5" id="KW-1185">Reference proteome</keyword>
<keyword evidence="1" id="KW-1133">Transmembrane helix</keyword>
<dbReference type="InterPro" id="IPR056336">
    <property type="entry name" value="YVC1_C"/>
</dbReference>
<keyword evidence="2" id="KW-0732">Signal</keyword>
<sequence length="251" mass="28159">MGKQLLSVLAIGFAQGLFALDAADGSTEGPSVVVHLLVQALLQSPDYGKYSGSPPGLMLYYLWNTVTAIVLLNVLISLFSSAYSDVIEDAEAQYLAFFASKTVGMIRAPDTFVYPAPFNLIEIFLVAPFEFFPKFRLSMKTYAKLNRYVMVTIFLIPLSLIAFYEATFDRHRHTWMNNWLRGDDEGAADYPETRDPDVNGFESTGMKISRVPFEDLIKVFPNTQQSSEATIIKEIQDVKEQLARLLKKLDG</sequence>
<feature type="chain" id="PRO_5034627135" description="Calcium channel YVC1-like C-terminal transmembrane domain-containing protein" evidence="2">
    <location>
        <begin position="20"/>
        <end position="251"/>
    </location>
</feature>
<feature type="transmembrane region" description="Helical" evidence="1">
    <location>
        <begin position="145"/>
        <end position="164"/>
    </location>
</feature>
<proteinExistence type="predicted"/>
<keyword evidence="1" id="KW-0812">Transmembrane</keyword>
<feature type="domain" description="Calcium channel YVC1-like C-terminal transmembrane" evidence="3">
    <location>
        <begin position="27"/>
        <end position="167"/>
    </location>
</feature>
<feature type="transmembrane region" description="Helical" evidence="1">
    <location>
        <begin position="112"/>
        <end position="133"/>
    </location>
</feature>
<reference evidence="4 5" key="1">
    <citation type="journal article" date="2020" name="ISME J.">
        <title>Uncovering the hidden diversity of litter-decomposition mechanisms in mushroom-forming fungi.</title>
        <authorList>
            <person name="Floudas D."/>
            <person name="Bentzer J."/>
            <person name="Ahren D."/>
            <person name="Johansson T."/>
            <person name="Persson P."/>
            <person name="Tunlid A."/>
        </authorList>
    </citation>
    <scope>NUCLEOTIDE SEQUENCE [LARGE SCALE GENOMIC DNA]</scope>
    <source>
        <strain evidence="4 5">CBS 661.87</strain>
    </source>
</reference>
<dbReference type="AlphaFoldDB" id="A0A8H5HR03"/>
<dbReference type="PANTHER" id="PTHR35859:SF4">
    <property type="entry name" value="MEMBRANE CHANNEL PROTEIN, PUTATIVE (AFU_ORTHOLOGUE AFUA_6G11300)-RELATED"/>
    <property type="match status" value="1"/>
</dbReference>
<feature type="signal peptide" evidence="2">
    <location>
        <begin position="1"/>
        <end position="19"/>
    </location>
</feature>
<keyword evidence="1" id="KW-0472">Membrane</keyword>